<dbReference type="GO" id="GO:0006506">
    <property type="term" value="P:GPI anchor biosynthetic process"/>
    <property type="evidence" value="ECO:0007669"/>
    <property type="project" value="UniProtKB-UniPathway"/>
</dbReference>
<dbReference type="PANTHER" id="PTHR15231:SF1">
    <property type="entry name" value="PHOSPHATIDYLINOSITOL N-ACETYLGLUCOSAMINYLTRANSFERASE SUBUNIT H"/>
    <property type="match status" value="1"/>
</dbReference>
<evidence type="ECO:0000313" key="5">
    <source>
        <dbReference type="EMBL" id="EWS72443.1"/>
    </source>
</evidence>
<dbReference type="RefSeq" id="XP_012655023.1">
    <property type="nucleotide sequence ID" value="XM_012799569.1"/>
</dbReference>
<sequence>MHLLNLIFLNIIYRFYKNLKGEVYYFSEFQSKKVSFKYIKMKEKKEVRKQMPKDDSEKKEFQGQYRIKIYQKKGILTKFTVYNNISSSFNLFWVSLNILLVCGFFLKEGTLNIQIILSKTFNCIAFLIIIVAINLISLNYNGNKLKKESLIITKNVGVLIEKKMINGKSNTQFFCIQNMRDLIMNEGMTPYDVRYYLVLIAKDENHLIQLFSSFNLRLADLLKIYYPARMALLSDIQKK</sequence>
<accession>W7X7P9</accession>
<dbReference type="UniPathway" id="UPA00196"/>
<gene>
    <name evidence="5" type="ORF">TTHERM_001179919</name>
</gene>
<dbReference type="PANTHER" id="PTHR15231">
    <property type="entry name" value="PHOSPHATIDYLINOSITOL N-ACETYLGLUCOSAMINYLTRANSFERASE SUBUNIT H"/>
    <property type="match status" value="1"/>
</dbReference>
<reference evidence="6" key="1">
    <citation type="journal article" date="2006" name="PLoS Biol.">
        <title>Macronuclear genome sequence of the ciliate Tetrahymena thermophila, a model eukaryote.</title>
        <authorList>
            <person name="Eisen J.A."/>
            <person name="Coyne R.S."/>
            <person name="Wu M."/>
            <person name="Wu D."/>
            <person name="Thiagarajan M."/>
            <person name="Wortman J.R."/>
            <person name="Badger J.H."/>
            <person name="Ren Q."/>
            <person name="Amedeo P."/>
            <person name="Jones K.M."/>
            <person name="Tallon L.J."/>
            <person name="Delcher A.L."/>
            <person name="Salzberg S.L."/>
            <person name="Silva J.C."/>
            <person name="Haas B.J."/>
            <person name="Majoros W.H."/>
            <person name="Farzad M."/>
            <person name="Carlton J.M."/>
            <person name="Smith R.K. Jr."/>
            <person name="Garg J."/>
            <person name="Pearlman R.E."/>
            <person name="Karrer K.M."/>
            <person name="Sun L."/>
            <person name="Manning G."/>
            <person name="Elde N.C."/>
            <person name="Turkewitz A.P."/>
            <person name="Asai D.J."/>
            <person name="Wilkes D.E."/>
            <person name="Wang Y."/>
            <person name="Cai H."/>
            <person name="Collins K."/>
            <person name="Stewart B.A."/>
            <person name="Lee S.R."/>
            <person name="Wilamowska K."/>
            <person name="Weinberg Z."/>
            <person name="Ruzzo W.L."/>
            <person name="Wloga D."/>
            <person name="Gaertig J."/>
            <person name="Frankel J."/>
            <person name="Tsao C.-C."/>
            <person name="Gorovsky M.A."/>
            <person name="Keeling P.J."/>
            <person name="Waller R.F."/>
            <person name="Patron N.J."/>
            <person name="Cherry J.M."/>
            <person name="Stover N.A."/>
            <person name="Krieger C.J."/>
            <person name="del Toro C."/>
            <person name="Ryder H.F."/>
            <person name="Williamson S.C."/>
            <person name="Barbeau R.A."/>
            <person name="Hamilton E.P."/>
            <person name="Orias E."/>
        </authorList>
    </citation>
    <scope>NUCLEOTIDE SEQUENCE [LARGE SCALE GENOMIC DNA]</scope>
    <source>
        <strain evidence="6">SB210</strain>
    </source>
</reference>
<dbReference type="STRING" id="312017.W7X7P9"/>
<evidence type="ECO:0000256" key="1">
    <source>
        <dbReference type="ARBA" id="ARBA00004687"/>
    </source>
</evidence>
<keyword evidence="3" id="KW-1133">Transmembrane helix</keyword>
<dbReference type="InterPro" id="IPR019328">
    <property type="entry name" value="PIGH-H_dom"/>
</dbReference>
<name>W7X7P9_TETTS</name>
<comment type="similarity">
    <text evidence="2">Belongs to the PIGH family.</text>
</comment>
<dbReference type="EMBL" id="GG662520">
    <property type="protein sequence ID" value="EWS72443.1"/>
    <property type="molecule type" value="Genomic_DNA"/>
</dbReference>
<comment type="pathway">
    <text evidence="1">Glycolipid biosynthesis; glycosylphosphatidylinositol-anchor biosynthesis.</text>
</comment>
<evidence type="ECO:0000313" key="6">
    <source>
        <dbReference type="Proteomes" id="UP000009168"/>
    </source>
</evidence>
<proteinExistence type="inferred from homology"/>
<dbReference type="GeneID" id="24441874"/>
<keyword evidence="6" id="KW-1185">Reference proteome</keyword>
<dbReference type="Pfam" id="PF10181">
    <property type="entry name" value="PIG-H"/>
    <property type="match status" value="1"/>
</dbReference>
<keyword evidence="5" id="KW-0808">Transferase</keyword>
<dbReference type="GO" id="GO:0000506">
    <property type="term" value="C:glycosylphosphatidylinositol-N-acetylglucosaminyltransferase (GPI-GnT) complex"/>
    <property type="evidence" value="ECO:0007669"/>
    <property type="project" value="InterPro"/>
</dbReference>
<dbReference type="OrthoDB" id="361299at2759"/>
<evidence type="ECO:0000256" key="3">
    <source>
        <dbReference type="SAM" id="Phobius"/>
    </source>
</evidence>
<dbReference type="GO" id="GO:0016740">
    <property type="term" value="F:transferase activity"/>
    <property type="evidence" value="ECO:0007669"/>
    <property type="project" value="UniProtKB-KW"/>
</dbReference>
<dbReference type="InParanoid" id="W7X7P9"/>
<feature type="domain" description="Phosphatidylinositol N-acetylglucosaminyltransferase subunit H conserved" evidence="4">
    <location>
        <begin position="149"/>
        <end position="211"/>
    </location>
</feature>
<organism evidence="5 6">
    <name type="scientific">Tetrahymena thermophila (strain SB210)</name>
    <dbReference type="NCBI Taxonomy" id="312017"/>
    <lineage>
        <taxon>Eukaryota</taxon>
        <taxon>Sar</taxon>
        <taxon>Alveolata</taxon>
        <taxon>Ciliophora</taxon>
        <taxon>Intramacronucleata</taxon>
        <taxon>Oligohymenophorea</taxon>
        <taxon>Hymenostomatida</taxon>
        <taxon>Tetrahymenina</taxon>
        <taxon>Tetrahymenidae</taxon>
        <taxon>Tetrahymena</taxon>
    </lineage>
</organism>
<evidence type="ECO:0000256" key="2">
    <source>
        <dbReference type="ARBA" id="ARBA00009610"/>
    </source>
</evidence>
<feature type="transmembrane region" description="Helical" evidence="3">
    <location>
        <begin position="112"/>
        <end position="136"/>
    </location>
</feature>
<dbReference type="AlphaFoldDB" id="W7X7P9"/>
<keyword evidence="3" id="KW-0812">Transmembrane</keyword>
<evidence type="ECO:0000259" key="4">
    <source>
        <dbReference type="Pfam" id="PF10181"/>
    </source>
</evidence>
<keyword evidence="3" id="KW-0472">Membrane</keyword>
<feature type="transmembrane region" description="Helical" evidence="3">
    <location>
        <begin position="88"/>
        <end position="106"/>
    </location>
</feature>
<dbReference type="InterPro" id="IPR044215">
    <property type="entry name" value="PIG-H"/>
</dbReference>
<dbReference type="Proteomes" id="UP000009168">
    <property type="component" value="Unassembled WGS sequence"/>
</dbReference>
<dbReference type="KEGG" id="tet:TTHERM_001179919"/>
<protein>
    <submittedName>
        <fullName evidence="5">GPI-GlcNAc transferase complex, PIG-H component</fullName>
    </submittedName>
</protein>